<keyword evidence="2" id="KW-1185">Reference proteome</keyword>
<name>A0A9W6XME2_9STRA</name>
<gene>
    <name evidence="1" type="ORF">Pfra01_001310900</name>
</gene>
<comment type="caution">
    <text evidence="1">The sequence shown here is derived from an EMBL/GenBank/DDBJ whole genome shotgun (WGS) entry which is preliminary data.</text>
</comment>
<evidence type="ECO:0000313" key="2">
    <source>
        <dbReference type="Proteomes" id="UP001165121"/>
    </source>
</evidence>
<dbReference type="OrthoDB" id="128605at2759"/>
<reference evidence="1" key="1">
    <citation type="submission" date="2023-04" db="EMBL/GenBank/DDBJ databases">
        <title>Phytophthora fragariaefolia NBRC 109709.</title>
        <authorList>
            <person name="Ichikawa N."/>
            <person name="Sato H."/>
            <person name="Tonouchi N."/>
        </authorList>
    </citation>
    <scope>NUCLEOTIDE SEQUENCE</scope>
    <source>
        <strain evidence="1">NBRC 109709</strain>
    </source>
</reference>
<dbReference type="Proteomes" id="UP001165121">
    <property type="component" value="Unassembled WGS sequence"/>
</dbReference>
<dbReference type="AlphaFoldDB" id="A0A9W6XME2"/>
<dbReference type="EMBL" id="BSXT01001335">
    <property type="protein sequence ID" value="GMF41422.1"/>
    <property type="molecule type" value="Genomic_DNA"/>
</dbReference>
<proteinExistence type="predicted"/>
<sequence length="197" mass="22501">MPKLHARAGRRARIFEAVKQRCPGANGSQATSKRIFAQLQNMFKVIQGVEKQGRTNDALEKYKIVVADFLACTEEYQHRNVLQRLVHRRKMMNELERIQGLANVLFQMLSMEMAVEIEYVRQQWKAERSELNDQLDQLVEGSSVSLLELQTVRDAVLLLQNASGKVAAVQFEELEQLKKDSSTTIENSTSSSPENDY</sequence>
<evidence type="ECO:0000313" key="1">
    <source>
        <dbReference type="EMBL" id="GMF41422.1"/>
    </source>
</evidence>
<protein>
    <submittedName>
        <fullName evidence="1">Unnamed protein product</fullName>
    </submittedName>
</protein>
<accession>A0A9W6XME2</accession>
<organism evidence="1 2">
    <name type="scientific">Phytophthora fragariaefolia</name>
    <dbReference type="NCBI Taxonomy" id="1490495"/>
    <lineage>
        <taxon>Eukaryota</taxon>
        <taxon>Sar</taxon>
        <taxon>Stramenopiles</taxon>
        <taxon>Oomycota</taxon>
        <taxon>Peronosporomycetes</taxon>
        <taxon>Peronosporales</taxon>
        <taxon>Peronosporaceae</taxon>
        <taxon>Phytophthora</taxon>
    </lineage>
</organism>